<sequence>METIHQNNVPDIKQTVIIQSPIQKVWETVTTSEGIAAWFMPNDFELQLGHEFHVQSPFGPSPCKVLEIGAPNRLTFSWDTDGWFVTFILKDLGDKTEFTLIHGGWKEADAIVPKAGEKASIIREKMNQGWAGIVNKLRKLIEG</sequence>
<dbReference type="Proteomes" id="UP001159179">
    <property type="component" value="Unassembled WGS sequence"/>
</dbReference>
<dbReference type="InterPro" id="IPR013538">
    <property type="entry name" value="ASHA1/2-like_C"/>
</dbReference>
<feature type="domain" description="Activator of Hsp90 ATPase homologue 1/2-like C-terminal" evidence="2">
    <location>
        <begin position="20"/>
        <end position="142"/>
    </location>
</feature>
<gene>
    <name evidence="3" type="ORF">P5X88_18975</name>
</gene>
<comment type="similarity">
    <text evidence="1">Belongs to the AHA1 family.</text>
</comment>
<accession>A0AAW6T168</accession>
<evidence type="ECO:0000313" key="4">
    <source>
        <dbReference type="Proteomes" id="UP001159179"/>
    </source>
</evidence>
<evidence type="ECO:0000256" key="1">
    <source>
        <dbReference type="ARBA" id="ARBA00006817"/>
    </source>
</evidence>
<dbReference type="SUPFAM" id="SSF55961">
    <property type="entry name" value="Bet v1-like"/>
    <property type="match status" value="1"/>
</dbReference>
<organism evidence="3 4">
    <name type="scientific">Heyndrickxia oleronia</name>
    <dbReference type="NCBI Taxonomy" id="38875"/>
    <lineage>
        <taxon>Bacteria</taxon>
        <taxon>Bacillati</taxon>
        <taxon>Bacillota</taxon>
        <taxon>Bacilli</taxon>
        <taxon>Bacillales</taxon>
        <taxon>Bacillaceae</taxon>
        <taxon>Heyndrickxia</taxon>
    </lineage>
</organism>
<dbReference type="CDD" id="cd07814">
    <property type="entry name" value="SRPBCC_CalC_Aha1-like"/>
    <property type="match status" value="1"/>
</dbReference>
<comment type="caution">
    <text evidence="3">The sequence shown here is derived from an EMBL/GenBank/DDBJ whole genome shotgun (WGS) entry which is preliminary data.</text>
</comment>
<reference evidence="3" key="1">
    <citation type="submission" date="2023-03" db="EMBL/GenBank/DDBJ databases">
        <title>Bacterial isolates from washroom surfaces on a university campus.</title>
        <authorList>
            <person name="Holman D.B."/>
            <person name="Gzyl K.E."/>
            <person name="Taheri A.E."/>
        </authorList>
    </citation>
    <scope>NUCLEOTIDE SEQUENCE</scope>
    <source>
        <strain evidence="3">RD03</strain>
    </source>
</reference>
<dbReference type="AlphaFoldDB" id="A0AAW6T168"/>
<proteinExistence type="inferred from homology"/>
<evidence type="ECO:0000259" key="2">
    <source>
        <dbReference type="Pfam" id="PF08327"/>
    </source>
</evidence>
<protein>
    <submittedName>
        <fullName evidence="3">SRPBCC domain-containing protein</fullName>
    </submittedName>
</protein>
<dbReference type="Gene3D" id="3.30.530.20">
    <property type="match status" value="1"/>
</dbReference>
<dbReference type="RefSeq" id="WP_280617759.1">
    <property type="nucleotide sequence ID" value="NZ_JAROYP010000012.1"/>
</dbReference>
<dbReference type="InterPro" id="IPR023393">
    <property type="entry name" value="START-like_dom_sf"/>
</dbReference>
<dbReference type="Pfam" id="PF08327">
    <property type="entry name" value="AHSA1"/>
    <property type="match status" value="1"/>
</dbReference>
<dbReference type="EMBL" id="JAROYP010000012">
    <property type="protein sequence ID" value="MDH5163019.1"/>
    <property type="molecule type" value="Genomic_DNA"/>
</dbReference>
<name>A0AAW6T168_9BACI</name>
<evidence type="ECO:0000313" key="3">
    <source>
        <dbReference type="EMBL" id="MDH5163019.1"/>
    </source>
</evidence>